<comment type="caution">
    <text evidence="2">The sequence shown here is derived from an EMBL/GenBank/DDBJ whole genome shotgun (WGS) entry which is preliminary data.</text>
</comment>
<protein>
    <submittedName>
        <fullName evidence="2">Uncharacterized protein</fullName>
    </submittedName>
</protein>
<dbReference type="EMBL" id="DTBZ01000097">
    <property type="protein sequence ID" value="HGQ18339.1"/>
    <property type="molecule type" value="Genomic_DNA"/>
</dbReference>
<dbReference type="AlphaFoldDB" id="A0A7J3JRZ3"/>
<organism evidence="2">
    <name type="scientific">Ignisphaera aggregans</name>
    <dbReference type="NCBI Taxonomy" id="334771"/>
    <lineage>
        <taxon>Archaea</taxon>
        <taxon>Thermoproteota</taxon>
        <taxon>Thermoprotei</taxon>
        <taxon>Desulfurococcales</taxon>
        <taxon>Desulfurococcaceae</taxon>
        <taxon>Ignisphaera</taxon>
    </lineage>
</organism>
<accession>A0A7J3JRZ3</accession>
<evidence type="ECO:0000313" key="2">
    <source>
        <dbReference type="EMBL" id="HGQ18339.1"/>
    </source>
</evidence>
<sequence length="65" mass="7517">MPNPQTILFKPLIELRRLYRERGEVSSAIIGLLLPVHSRVSQLLWLYRKTFKPRDGVTLNICGVI</sequence>
<proteinExistence type="predicted"/>
<reference evidence="2" key="1">
    <citation type="journal article" date="2020" name="mSystems">
        <title>Genome- and Community-Level Interaction Insights into Carbon Utilization and Element Cycling Functions of Hydrothermarchaeota in Hydrothermal Sediment.</title>
        <authorList>
            <person name="Zhou Z."/>
            <person name="Liu Y."/>
            <person name="Xu W."/>
            <person name="Pan J."/>
            <person name="Luo Z.H."/>
            <person name="Li M."/>
        </authorList>
    </citation>
    <scope>NUCLEOTIDE SEQUENCE [LARGE SCALE GENOMIC DNA]</scope>
    <source>
        <strain evidence="1">SpSt-618</strain>
        <strain evidence="2">SpSt-657</strain>
    </source>
</reference>
<name>A0A7J3JRZ3_9CREN</name>
<gene>
    <name evidence="1" type="ORF">ENT87_07415</name>
    <name evidence="2" type="ORF">ENU30_05130</name>
</gene>
<dbReference type="EMBL" id="DTAI01000218">
    <property type="protein sequence ID" value="HGN37355.1"/>
    <property type="molecule type" value="Genomic_DNA"/>
</dbReference>
<evidence type="ECO:0000313" key="1">
    <source>
        <dbReference type="EMBL" id="HGN37355.1"/>
    </source>
</evidence>